<feature type="transmembrane region" description="Helical" evidence="1">
    <location>
        <begin position="77"/>
        <end position="103"/>
    </location>
</feature>
<feature type="non-terminal residue" evidence="2">
    <location>
        <position position="142"/>
    </location>
</feature>
<dbReference type="InterPro" id="IPR019428">
    <property type="entry name" value="7TM_GPCR_serpentine_rcpt_Str"/>
</dbReference>
<organism evidence="2 3">
    <name type="scientific">Pristionchus mayeri</name>
    <dbReference type="NCBI Taxonomy" id="1317129"/>
    <lineage>
        <taxon>Eukaryota</taxon>
        <taxon>Metazoa</taxon>
        <taxon>Ecdysozoa</taxon>
        <taxon>Nematoda</taxon>
        <taxon>Chromadorea</taxon>
        <taxon>Rhabditida</taxon>
        <taxon>Rhabditina</taxon>
        <taxon>Diplogasteromorpha</taxon>
        <taxon>Diplogasteroidea</taxon>
        <taxon>Neodiplogasteridae</taxon>
        <taxon>Pristionchus</taxon>
    </lineage>
</organism>
<accession>A0AAN5CIG1</accession>
<protein>
    <recommendedName>
        <fullName evidence="4">G protein-coupled receptor</fullName>
    </recommendedName>
</protein>
<dbReference type="PANTHER" id="PTHR45907">
    <property type="entry name" value="SERPENTINE RECEPTOR, CLASS J"/>
    <property type="match status" value="1"/>
</dbReference>
<keyword evidence="1" id="KW-1133">Transmembrane helix</keyword>
<evidence type="ECO:0000256" key="1">
    <source>
        <dbReference type="SAM" id="Phobius"/>
    </source>
</evidence>
<gene>
    <name evidence="2" type="ORF">PMAYCL1PPCAC_15187</name>
</gene>
<keyword evidence="1" id="KW-0472">Membrane</keyword>
<dbReference type="InterPro" id="IPR019423">
    <property type="entry name" value="7TM_GPCR_serpentine_rcpt_Srj"/>
</dbReference>
<keyword evidence="3" id="KW-1185">Reference proteome</keyword>
<evidence type="ECO:0008006" key="4">
    <source>
        <dbReference type="Google" id="ProtNLM"/>
    </source>
</evidence>
<dbReference type="PANTHER" id="PTHR45907:SF16">
    <property type="entry name" value="SERPENTINE RECEPTOR, CLASS J"/>
    <property type="match status" value="1"/>
</dbReference>
<proteinExistence type="predicted"/>
<comment type="caution">
    <text evidence="2">The sequence shown here is derived from an EMBL/GenBank/DDBJ whole genome shotgun (WGS) entry which is preliminary data.</text>
</comment>
<name>A0AAN5CIG1_9BILA</name>
<reference evidence="3" key="1">
    <citation type="submission" date="2022-10" db="EMBL/GenBank/DDBJ databases">
        <title>Genome assembly of Pristionchus species.</title>
        <authorList>
            <person name="Yoshida K."/>
            <person name="Sommer R.J."/>
        </authorList>
    </citation>
    <scope>NUCLEOTIDE SEQUENCE [LARGE SCALE GENOMIC DNA]</scope>
    <source>
        <strain evidence="3">RS5460</strain>
    </source>
</reference>
<evidence type="ECO:0000313" key="3">
    <source>
        <dbReference type="Proteomes" id="UP001328107"/>
    </source>
</evidence>
<dbReference type="Pfam" id="PF10326">
    <property type="entry name" value="7TM_GPCR_Str"/>
    <property type="match status" value="1"/>
</dbReference>
<dbReference type="EMBL" id="BTRK01000004">
    <property type="protein sequence ID" value="GMR44992.1"/>
    <property type="molecule type" value="Genomic_DNA"/>
</dbReference>
<dbReference type="AlphaFoldDB" id="A0AAN5CIG1"/>
<sequence>MNIHFLYRYWSVHKPHLIPLFSRPKFIALIAMWEDEKMVGTQILRAEYERRTGKIAPEDGWIVMHFWENGKKQLDSFLALIGFDIVIFASFSIAISLCSLTFYHIKKSEKLSAQARNLQLKLFIAMCAQVSAEKHEFRRRNN</sequence>
<evidence type="ECO:0000313" key="2">
    <source>
        <dbReference type="EMBL" id="GMR44992.1"/>
    </source>
</evidence>
<keyword evidence="1" id="KW-0812">Transmembrane</keyword>
<dbReference type="Proteomes" id="UP001328107">
    <property type="component" value="Unassembled WGS sequence"/>
</dbReference>